<dbReference type="RefSeq" id="WP_163960695.1">
    <property type="nucleotide sequence ID" value="NZ_JAAIVB010000011.1"/>
</dbReference>
<dbReference type="AlphaFoldDB" id="A0A6B3SP08"/>
<comment type="caution">
    <text evidence="2">The sequence shown here is derived from an EMBL/GenBank/DDBJ whole genome shotgun (WGS) entry which is preliminary data.</text>
</comment>
<evidence type="ECO:0000313" key="2">
    <source>
        <dbReference type="EMBL" id="NEX60202.1"/>
    </source>
</evidence>
<evidence type="ECO:0000313" key="3">
    <source>
        <dbReference type="Proteomes" id="UP000482155"/>
    </source>
</evidence>
<proteinExistence type="predicted"/>
<organism evidence="2 3">
    <name type="scientific">Noviherbaspirillum galbum</name>
    <dbReference type="NCBI Taxonomy" id="2709383"/>
    <lineage>
        <taxon>Bacteria</taxon>
        <taxon>Pseudomonadati</taxon>
        <taxon>Pseudomonadota</taxon>
        <taxon>Betaproteobacteria</taxon>
        <taxon>Burkholderiales</taxon>
        <taxon>Oxalobacteraceae</taxon>
        <taxon>Noviherbaspirillum</taxon>
    </lineage>
</organism>
<protein>
    <submittedName>
        <fullName evidence="2">Uncharacterized protein</fullName>
    </submittedName>
</protein>
<reference evidence="2 3" key="1">
    <citation type="submission" date="2020-02" db="EMBL/GenBank/DDBJ databases">
        <authorList>
            <person name="Kim M.K."/>
        </authorList>
    </citation>
    <scope>NUCLEOTIDE SEQUENCE [LARGE SCALE GENOMIC DNA]</scope>
    <source>
        <strain evidence="2 3">17J57-3</strain>
    </source>
</reference>
<name>A0A6B3SP08_9BURK</name>
<gene>
    <name evidence="2" type="ORF">G3574_03840</name>
</gene>
<feature type="region of interest" description="Disordered" evidence="1">
    <location>
        <begin position="37"/>
        <end position="59"/>
    </location>
</feature>
<evidence type="ECO:0000256" key="1">
    <source>
        <dbReference type="SAM" id="MobiDB-lite"/>
    </source>
</evidence>
<keyword evidence="3" id="KW-1185">Reference proteome</keyword>
<dbReference type="Proteomes" id="UP000482155">
    <property type="component" value="Unassembled WGS sequence"/>
</dbReference>
<accession>A0A6B3SP08</accession>
<dbReference type="EMBL" id="JAAIVB010000011">
    <property type="protein sequence ID" value="NEX60202.1"/>
    <property type="molecule type" value="Genomic_DNA"/>
</dbReference>
<sequence>MPAYKTSKPPQQSATLKELATCPMPDMELYRQQIQRKVDSRRRLEDRRVERKMREEEGA</sequence>